<dbReference type="EMBL" id="JABAIV010000009">
    <property type="protein sequence ID" value="NNG25330.1"/>
    <property type="molecule type" value="Genomic_DNA"/>
</dbReference>
<feature type="transmembrane region" description="Helical" evidence="1">
    <location>
        <begin position="432"/>
        <end position="453"/>
    </location>
</feature>
<accession>A0A7Y2K3D7</accession>
<dbReference type="Proteomes" id="UP000533905">
    <property type="component" value="Unassembled WGS sequence"/>
</dbReference>
<keyword evidence="1" id="KW-0472">Membrane</keyword>
<dbReference type="RefSeq" id="WP_171087870.1">
    <property type="nucleotide sequence ID" value="NZ_JABAIV010000009.1"/>
</dbReference>
<proteinExistence type="predicted"/>
<comment type="caution">
    <text evidence="2">The sequence shown here is derived from an EMBL/GenBank/DDBJ whole genome shotgun (WGS) entry which is preliminary data.</text>
</comment>
<protein>
    <submittedName>
        <fullName evidence="2">Uncharacterized protein</fullName>
    </submittedName>
</protein>
<reference evidence="2 3" key="1">
    <citation type="submission" date="2020-04" db="EMBL/GenBank/DDBJ databases">
        <title>Massilia sp. nov., a cold adapted bacteria isolated from Arctic soil.</title>
        <authorList>
            <person name="Son J."/>
            <person name="Ka J.-O."/>
        </authorList>
    </citation>
    <scope>NUCLEOTIDE SEQUENCE [LARGE SCALE GENOMIC DNA]</scope>
    <source>
        <strain evidence="2 3">ML15P13</strain>
    </source>
</reference>
<evidence type="ECO:0000256" key="1">
    <source>
        <dbReference type="SAM" id="Phobius"/>
    </source>
</evidence>
<gene>
    <name evidence="2" type="ORF">HGB41_20300</name>
</gene>
<keyword evidence="1" id="KW-1133">Transmembrane helix</keyword>
<keyword evidence="1" id="KW-0812">Transmembrane</keyword>
<name>A0A7Y2K3D7_9BURK</name>
<feature type="transmembrane region" description="Helical" evidence="1">
    <location>
        <begin position="402"/>
        <end position="426"/>
    </location>
</feature>
<keyword evidence="3" id="KW-1185">Reference proteome</keyword>
<organism evidence="2 3">
    <name type="scientific">Telluria aromaticivorans</name>
    <dbReference type="NCBI Taxonomy" id="2725995"/>
    <lineage>
        <taxon>Bacteria</taxon>
        <taxon>Pseudomonadati</taxon>
        <taxon>Pseudomonadota</taxon>
        <taxon>Betaproteobacteria</taxon>
        <taxon>Burkholderiales</taxon>
        <taxon>Oxalobacteraceae</taxon>
        <taxon>Telluria group</taxon>
        <taxon>Telluria</taxon>
    </lineage>
</organism>
<sequence>MSAKTTGIARKAMTQEVCIDLPGERVQCWRSSDQVKVVLRKHRDVIFDINLKSDTIYTVESKSEFYSPRERKLLRKASFFDGQRLQIWVGREFKDTLILTANGVVLGKYKVVDLDPAIYGSDPKDKPEPLLIVLGKRELASDAAGMTTDPLKLKQNQLDIFSVLEPKLPLLASMSSTRFDYSYSAEPPEVREYVAVTDVRPEEIRPEVLKELETGPVTGKPSELFAATAPSSRDSHLYKALGAVASTISGNEIVTSNWFKESAGYLQEHLKSLDKILMTVRIEKKPKGQYGAILKGKPFVKVISAALAGKAAKTVHENVHLGSKATSFIDGGFSKSGKAGYGARRIMLTAAENFKGGVKVQILGTVIDLFVDVHSVYFDEKGSKDLSEFLGRAGVTLVKAGLTAALGSVFAAGGIALVTAGAAFAGLAAAPVIAVVAVAIGGYIFAAAIVDFIDDGLSVKQTVAGLSR</sequence>
<evidence type="ECO:0000313" key="3">
    <source>
        <dbReference type="Proteomes" id="UP000533905"/>
    </source>
</evidence>
<dbReference type="AlphaFoldDB" id="A0A7Y2K3D7"/>
<evidence type="ECO:0000313" key="2">
    <source>
        <dbReference type="EMBL" id="NNG25330.1"/>
    </source>
</evidence>